<evidence type="ECO:0000313" key="1">
    <source>
        <dbReference type="EMBL" id="QOY60884.1"/>
    </source>
</evidence>
<protein>
    <recommendedName>
        <fullName evidence="3">CTP synthase</fullName>
    </recommendedName>
</protein>
<sequence>MDRLYYAAEALETCVAPRSAASRQLLRRHLEADGLISPATNLYLRRVTWERLNPNQRALHLMRGLSRQHGTWVFCGVSAALVHGLDVSFDLSGQVHVAVARSALDRNRSLVVFDYVGSTGTCEYEVVDGIRVSPLERCVYECLSSLGFRRGLPIADSYLRMTGGCADGLVDAIAVRHRGCKGVRQARITAAFADGRSENGGESFARAAMIELGFAVPDLQVSFADPMERGRSIRPDFLWQTPDGRTVAGELDGFDKYADESMNGGRGATDVLIDQAIRDSRLALLGITPMHFRFVDVCDDRGFSRLLESYGIPRHPRGWVTKARERRR</sequence>
<dbReference type="KEGG" id="tio:INP52_01305"/>
<dbReference type="RefSeq" id="WP_194371718.1">
    <property type="nucleotide sequence ID" value="NZ_CP063767.1"/>
</dbReference>
<evidence type="ECO:0008006" key="3">
    <source>
        <dbReference type="Google" id="ProtNLM"/>
    </source>
</evidence>
<proteinExistence type="predicted"/>
<dbReference type="Proteomes" id="UP000593735">
    <property type="component" value="Chromosome"/>
</dbReference>
<dbReference type="EMBL" id="CP063767">
    <property type="protein sequence ID" value="QOY60884.1"/>
    <property type="molecule type" value="Genomic_DNA"/>
</dbReference>
<evidence type="ECO:0000313" key="2">
    <source>
        <dbReference type="Proteomes" id="UP000593735"/>
    </source>
</evidence>
<keyword evidence="2" id="KW-1185">Reference proteome</keyword>
<name>A0A7S7M8Y0_9ACTN</name>
<organism evidence="1 2">
    <name type="scientific">Thermophilibacter immobilis</name>
    <dbReference type="NCBI Taxonomy" id="2779519"/>
    <lineage>
        <taxon>Bacteria</taxon>
        <taxon>Bacillati</taxon>
        <taxon>Actinomycetota</taxon>
        <taxon>Coriobacteriia</taxon>
        <taxon>Coriobacteriales</taxon>
        <taxon>Atopobiaceae</taxon>
        <taxon>Thermophilibacter</taxon>
    </lineage>
</organism>
<dbReference type="AlphaFoldDB" id="A0A7S7M8Y0"/>
<gene>
    <name evidence="1" type="ORF">INP52_01305</name>
</gene>
<reference evidence="1 2" key="1">
    <citation type="submission" date="2020-10" db="EMBL/GenBank/DDBJ databases">
        <title>Olsenella immobilis sp.nov., isolated from the mud in a fermentation cellar used for the production of Chinese strong-flavoured liquor.</title>
        <authorList>
            <person name="Lu L."/>
        </authorList>
    </citation>
    <scope>NUCLEOTIDE SEQUENCE [LARGE SCALE GENOMIC DNA]</scope>
    <source>
        <strain evidence="1 2">LZLJ-2</strain>
    </source>
</reference>
<accession>A0A7S7M8Y0</accession>